<protein>
    <submittedName>
        <fullName evidence="1">13862_t:CDS:1</fullName>
    </submittedName>
</protein>
<name>A0ACA9LZL3_9GLOM</name>
<dbReference type="Proteomes" id="UP000789920">
    <property type="component" value="Unassembled WGS sequence"/>
</dbReference>
<evidence type="ECO:0000313" key="2">
    <source>
        <dbReference type="Proteomes" id="UP000789920"/>
    </source>
</evidence>
<sequence length="49" mass="5801">MGIKRETKIQKKESWKKNCKKDIYQALQQRMLKGDIEAKAVPKVLTIQR</sequence>
<proteinExistence type="predicted"/>
<dbReference type="EMBL" id="CAJVQC010005743">
    <property type="protein sequence ID" value="CAG8558156.1"/>
    <property type="molecule type" value="Genomic_DNA"/>
</dbReference>
<keyword evidence="2" id="KW-1185">Reference proteome</keyword>
<comment type="caution">
    <text evidence="1">The sequence shown here is derived from an EMBL/GenBank/DDBJ whole genome shotgun (WGS) entry which is preliminary data.</text>
</comment>
<evidence type="ECO:0000313" key="1">
    <source>
        <dbReference type="EMBL" id="CAG8558156.1"/>
    </source>
</evidence>
<gene>
    <name evidence="1" type="ORF">RPERSI_LOCUS4249</name>
</gene>
<organism evidence="1 2">
    <name type="scientific">Racocetra persica</name>
    <dbReference type="NCBI Taxonomy" id="160502"/>
    <lineage>
        <taxon>Eukaryota</taxon>
        <taxon>Fungi</taxon>
        <taxon>Fungi incertae sedis</taxon>
        <taxon>Mucoromycota</taxon>
        <taxon>Glomeromycotina</taxon>
        <taxon>Glomeromycetes</taxon>
        <taxon>Diversisporales</taxon>
        <taxon>Gigasporaceae</taxon>
        <taxon>Racocetra</taxon>
    </lineage>
</organism>
<reference evidence="1" key="1">
    <citation type="submission" date="2021-06" db="EMBL/GenBank/DDBJ databases">
        <authorList>
            <person name="Kallberg Y."/>
            <person name="Tangrot J."/>
            <person name="Rosling A."/>
        </authorList>
    </citation>
    <scope>NUCLEOTIDE SEQUENCE</scope>
    <source>
        <strain evidence="1">MA461A</strain>
    </source>
</reference>
<accession>A0ACA9LZL3</accession>